<dbReference type="CDD" id="cd00167">
    <property type="entry name" value="SANT"/>
    <property type="match status" value="1"/>
</dbReference>
<dbReference type="Pfam" id="PF00249">
    <property type="entry name" value="Myb_DNA-binding"/>
    <property type="match status" value="1"/>
</dbReference>
<dbReference type="InterPro" id="IPR000555">
    <property type="entry name" value="JAMM/MPN+_dom"/>
</dbReference>
<dbReference type="Pfam" id="PF01398">
    <property type="entry name" value="JAB"/>
    <property type="match status" value="1"/>
</dbReference>
<dbReference type="InterPro" id="IPR007526">
    <property type="entry name" value="SWIRM"/>
</dbReference>
<evidence type="ECO:0000256" key="5">
    <source>
        <dbReference type="ARBA" id="ARBA00032256"/>
    </source>
</evidence>
<evidence type="ECO:0000313" key="11">
    <source>
        <dbReference type="EMBL" id="JAG12849.1"/>
    </source>
</evidence>
<sequence>MEDDAEIDVLGDFSLGSILTDRIGLCDPNDPRSFEYPSSSPQWFLDGPSASWDDHTVESTLQSGSSLINTEELLDANGWTEKEKDLLERGMELFGRGWTRLAQYIGTKTASEVKNYVKKTGTSPGRPVKTPSISDYQQLFDSIDVTDIPSSIEEVIMTVSTAQPTVTSRRVNNKSKPNKKRAPAHESTKKQKPRIPKTISVIHAGTNSPRLNRNSMFLGGQNEKVVKLQKIEDDLYVDVVDEEYTPKPRRKLMPKPPEKSVKPPNTISAFSGDTEWRPPSLPAVNSKYAASLQQRLDMVYSLPAPTHSKIIDPEIVLKEEEILFPEYLGVGRNHQAQLQRYLKIRSHIVSLWHSSKPKYLTKSVARQGLKNCGDVNLIGRVHAYLEQKGIINFGCDQCHYVLHPSSNKEMTPALPSGDAMNVDLWYNPVRRRKRRSEEEQPISGDGKNYTFAHEENGSIHLAHISSELTSQQEKELKTKNNATTLVHCKQFVNAPYEVKVHLQCLLVADVHGHASLDREIMGLLGGTFHEETMTMEISACVPCYVLSSTNTHCDMCPVSQCDAKESLGRKGLDVVGWYHTHPGSLPEPSPQDITSQGTYQSHFAQSSVPFVGLILSTYTSYQPKFFMLAEDEPYEIRFELVSGSDVNTEEMRSQMCDSLAKVTQVTPFEKEIPKKSKTYLEACMAHFTSVISRVPTMTEGDASAVLTTIRDVLTYSEDAAVFDIEVLE</sequence>
<dbReference type="EMBL" id="GBHO01030755">
    <property type="protein sequence ID" value="JAG12849.1"/>
    <property type="molecule type" value="Transcribed_RNA"/>
</dbReference>
<organism evidence="11">
    <name type="scientific">Lygus hesperus</name>
    <name type="common">Western plant bug</name>
    <dbReference type="NCBI Taxonomy" id="30085"/>
    <lineage>
        <taxon>Eukaryota</taxon>
        <taxon>Metazoa</taxon>
        <taxon>Ecdysozoa</taxon>
        <taxon>Arthropoda</taxon>
        <taxon>Hexapoda</taxon>
        <taxon>Insecta</taxon>
        <taxon>Pterygota</taxon>
        <taxon>Neoptera</taxon>
        <taxon>Paraneoptera</taxon>
        <taxon>Hemiptera</taxon>
        <taxon>Heteroptera</taxon>
        <taxon>Panheteroptera</taxon>
        <taxon>Cimicomorpha</taxon>
        <taxon>Miridae</taxon>
        <taxon>Mirini</taxon>
        <taxon>Lygus</taxon>
    </lineage>
</organism>
<comment type="subcellular location">
    <subcellularLocation>
        <location evidence="1">Nucleus</location>
    </subcellularLocation>
</comment>
<proteinExistence type="inferred from homology"/>
<dbReference type="InterPro" id="IPR037518">
    <property type="entry name" value="MPN"/>
</dbReference>
<dbReference type="SUPFAM" id="SSF46689">
    <property type="entry name" value="Homeodomain-like"/>
    <property type="match status" value="2"/>
</dbReference>
<feature type="domain" description="MPN" evidence="8">
    <location>
        <begin position="498"/>
        <end position="636"/>
    </location>
</feature>
<evidence type="ECO:0000256" key="6">
    <source>
        <dbReference type="SAM" id="MobiDB-lite"/>
    </source>
</evidence>
<dbReference type="PANTHER" id="PTHR10410">
    <property type="entry name" value="EUKARYOTIC TRANSLATION INITIATION FACTOR 3 -RELATED"/>
    <property type="match status" value="1"/>
</dbReference>
<feature type="domain" description="SWIRM" evidence="9">
    <location>
        <begin position="302"/>
        <end position="402"/>
    </location>
</feature>
<dbReference type="SMART" id="SM00232">
    <property type="entry name" value="JAB_MPN"/>
    <property type="match status" value="1"/>
</dbReference>
<dbReference type="InterPro" id="IPR036388">
    <property type="entry name" value="WH-like_DNA-bd_sf"/>
</dbReference>
<dbReference type="Pfam" id="PF04433">
    <property type="entry name" value="SWIRM"/>
    <property type="match status" value="1"/>
</dbReference>
<dbReference type="PROSITE" id="PS50249">
    <property type="entry name" value="MPN"/>
    <property type="match status" value="1"/>
</dbReference>
<dbReference type="PROSITE" id="PS50090">
    <property type="entry name" value="MYB_LIKE"/>
    <property type="match status" value="1"/>
</dbReference>
<protein>
    <recommendedName>
        <fullName evidence="5">Myb-like, SWIRM and MPN domain-containing protein 1</fullName>
    </recommendedName>
</protein>
<dbReference type="GO" id="GO:0003677">
    <property type="term" value="F:DNA binding"/>
    <property type="evidence" value="ECO:0007669"/>
    <property type="project" value="UniProtKB-KW"/>
</dbReference>
<feature type="compositionally biased region" description="Basic residues" evidence="6">
    <location>
        <begin position="171"/>
        <end position="182"/>
    </location>
</feature>
<evidence type="ECO:0000259" key="7">
    <source>
        <dbReference type="PROSITE" id="PS50090"/>
    </source>
</evidence>
<evidence type="ECO:0000256" key="4">
    <source>
        <dbReference type="ARBA" id="ARBA00023242"/>
    </source>
</evidence>
<feature type="domain" description="SANT" evidence="10">
    <location>
        <begin position="74"/>
        <end position="116"/>
    </location>
</feature>
<evidence type="ECO:0000256" key="3">
    <source>
        <dbReference type="ARBA" id="ARBA00023125"/>
    </source>
</evidence>
<evidence type="ECO:0000256" key="2">
    <source>
        <dbReference type="ARBA" id="ARBA00007194"/>
    </source>
</evidence>
<evidence type="ECO:0000259" key="10">
    <source>
        <dbReference type="PROSITE" id="PS51293"/>
    </source>
</evidence>
<keyword evidence="4" id="KW-0539">Nucleus</keyword>
<evidence type="ECO:0000259" key="8">
    <source>
        <dbReference type="PROSITE" id="PS50249"/>
    </source>
</evidence>
<dbReference type="InterPro" id="IPR001005">
    <property type="entry name" value="SANT/Myb"/>
</dbReference>
<reference evidence="11" key="1">
    <citation type="journal article" date="2014" name="PLoS ONE">
        <title>Transcriptome-Based Identification of ABC Transporters in the Western Tarnished Plant Bug Lygus hesperus.</title>
        <authorList>
            <person name="Hull J.J."/>
            <person name="Chaney K."/>
            <person name="Geib S.M."/>
            <person name="Fabrick J.A."/>
            <person name="Brent C.S."/>
            <person name="Walsh D."/>
            <person name="Lavine L.C."/>
        </authorList>
    </citation>
    <scope>NUCLEOTIDE SEQUENCE</scope>
</reference>
<dbReference type="PROSITE" id="PS51293">
    <property type="entry name" value="SANT"/>
    <property type="match status" value="1"/>
</dbReference>
<comment type="similarity">
    <text evidence="2">Belongs to the peptidase M67A family. MYSM1 subfamily.</text>
</comment>
<gene>
    <name evidence="11" type="primary">mysm1</name>
    <name evidence="11" type="ORF">CM83_61056</name>
</gene>
<accession>A0A0A9WYL5</accession>
<dbReference type="GO" id="GO:0005634">
    <property type="term" value="C:nucleus"/>
    <property type="evidence" value="ECO:0007669"/>
    <property type="project" value="UniProtKB-SubCell"/>
</dbReference>
<dbReference type="InterPro" id="IPR050242">
    <property type="entry name" value="JAMM_MPN+_peptidase_M67A"/>
</dbReference>
<keyword evidence="3" id="KW-0238">DNA-binding</keyword>
<dbReference type="AlphaFoldDB" id="A0A0A9WYL5"/>
<dbReference type="Gene3D" id="1.10.10.10">
    <property type="entry name" value="Winged helix-like DNA-binding domain superfamily/Winged helix DNA-binding domain"/>
    <property type="match status" value="1"/>
</dbReference>
<evidence type="ECO:0000256" key="1">
    <source>
        <dbReference type="ARBA" id="ARBA00004123"/>
    </source>
</evidence>
<dbReference type="InterPro" id="IPR009057">
    <property type="entry name" value="Homeodomain-like_sf"/>
</dbReference>
<evidence type="ECO:0000259" key="9">
    <source>
        <dbReference type="PROSITE" id="PS50934"/>
    </source>
</evidence>
<dbReference type="Gene3D" id="3.40.140.10">
    <property type="entry name" value="Cytidine Deaminase, domain 2"/>
    <property type="match status" value="1"/>
</dbReference>
<dbReference type="GO" id="GO:0008237">
    <property type="term" value="F:metallopeptidase activity"/>
    <property type="evidence" value="ECO:0007669"/>
    <property type="project" value="InterPro"/>
</dbReference>
<dbReference type="PROSITE" id="PS50934">
    <property type="entry name" value="SWIRM"/>
    <property type="match status" value="1"/>
</dbReference>
<feature type="domain" description="Myb-like" evidence="7">
    <location>
        <begin position="79"/>
        <end position="116"/>
    </location>
</feature>
<dbReference type="SMART" id="SM00717">
    <property type="entry name" value="SANT"/>
    <property type="match status" value="1"/>
</dbReference>
<reference evidence="11" key="2">
    <citation type="submission" date="2014-07" db="EMBL/GenBank/DDBJ databases">
        <authorList>
            <person name="Hull J."/>
        </authorList>
    </citation>
    <scope>NUCLEOTIDE SEQUENCE</scope>
</reference>
<dbReference type="Gene3D" id="1.10.10.60">
    <property type="entry name" value="Homeodomain-like"/>
    <property type="match status" value="1"/>
</dbReference>
<dbReference type="InterPro" id="IPR017884">
    <property type="entry name" value="SANT_dom"/>
</dbReference>
<name>A0A0A9WYL5_LYGHE</name>
<dbReference type="SUPFAM" id="SSF102712">
    <property type="entry name" value="JAB1/MPN domain"/>
    <property type="match status" value="1"/>
</dbReference>
<feature type="region of interest" description="Disordered" evidence="6">
    <location>
        <begin position="163"/>
        <end position="196"/>
    </location>
</feature>